<evidence type="ECO:0000256" key="1">
    <source>
        <dbReference type="PROSITE-ProRule" id="PRU00339"/>
    </source>
</evidence>
<keyword evidence="3" id="KW-1185">Reference proteome</keyword>
<dbReference type="AlphaFoldDB" id="A0A4V2UJI5"/>
<dbReference type="InterPro" id="IPR019734">
    <property type="entry name" value="TPR_rpt"/>
</dbReference>
<dbReference type="Pfam" id="PF13181">
    <property type="entry name" value="TPR_8"/>
    <property type="match status" value="1"/>
</dbReference>
<protein>
    <submittedName>
        <fullName evidence="2">Tetratricopeptide repeat protein</fullName>
    </submittedName>
</protein>
<comment type="caution">
    <text evidence="2">The sequence shown here is derived from an EMBL/GenBank/DDBJ whole genome shotgun (WGS) entry which is preliminary data.</text>
</comment>
<dbReference type="InterPro" id="IPR011990">
    <property type="entry name" value="TPR-like_helical_dom_sf"/>
</dbReference>
<gene>
    <name evidence="2" type="ORF">BCF53_110144</name>
</gene>
<dbReference type="Proteomes" id="UP000295793">
    <property type="component" value="Unassembled WGS sequence"/>
</dbReference>
<dbReference type="SMART" id="SM00028">
    <property type="entry name" value="TPR"/>
    <property type="match status" value="7"/>
</dbReference>
<reference evidence="2 3" key="1">
    <citation type="submission" date="2019-03" db="EMBL/GenBank/DDBJ databases">
        <title>Genomic Encyclopedia of Archaeal and Bacterial Type Strains, Phase II (KMG-II): from individual species to whole genera.</title>
        <authorList>
            <person name="Goeker M."/>
        </authorList>
    </citation>
    <scope>NUCLEOTIDE SEQUENCE [LARGE SCALE GENOMIC DNA]</scope>
    <source>
        <strain evidence="2 3">DSM 15388</strain>
    </source>
</reference>
<dbReference type="SUPFAM" id="SSF48452">
    <property type="entry name" value="TPR-like"/>
    <property type="match status" value="2"/>
</dbReference>
<dbReference type="PROSITE" id="PS50005">
    <property type="entry name" value="TPR"/>
    <property type="match status" value="1"/>
</dbReference>
<accession>A0A4V2UJI5</accession>
<sequence>MSLYALNSSKLTRLLLPVILGLGALNPLSLAVANSNEASLFEEIDAEAETRRLAAKYDDDKQRLSSAIQNTKDLIRKSQSKAYLPELYLRLAELYIEISRVSYMQVRLLQGPEADASDFSALESKNYKLQAVEIYQRILNVYPKFLERDKVHFYLAHEFKELAREEDMLAQYERLIEEHPTSPLAPEALLLTGDYYFGKAETKQSQDYYEQVIEYTGNPAAVIARYKLAWVHINLKDYKTAVALLVESIKDANTQKERDVDTYDGLDIRLESLVDLAFVYPDAYKDESPRHALEFFRELSWSRTSYITVLEKAASRLRVKQHWPRVLELYRELIKLENDPEQLIEYSHQLFDAYQKADDARQEALPGSEADIQMLVRALRLQSASIYIDEEVKQESEQIIEEYSRDIATSIHQKAKASNKQEDYERAALAYEAYLSWFDNNEHTLQMQLNLADSFYNSGDYFNAAIAYEKVTEQGGVQGEEQGDLLYSALHAYQASLKSPEPMNHLHTLQARSGLVATGRQYLASFPDSKYSRDVEFNIAWVRYDEGKFDEAILGFSEFLQKYPTGDTATAAVELVIDSYQITEDWQGLHEFTEMAAAIPQLPQAEKDNLNRLASAAQEKIVSSMTIAALDDWDNGADEMLKFANENPSAALGAQALGSLMALSQEKHDLRTLSKATDNLIVKAPQSESANTGVKMMIDASLKSGSFRMLQENLGLHAMLYPNEQDSKAFLYQSAKIQQQLGMNDAAIASFESYRKSYAPAGSELADVTLSIAETQINNGDEKDAVATLMDSRKQLSAAQRADIDALAGLLLVEQGNYQTAGLIAQSMAKNATGNSLTNRRLAQLQFNVSDASLKAYNSLNLSKGIDGAIVQQKTERLQQLSQSYQQVLNYQSPKWSAAALYRLAAINNEYASFLLNAPIPNELSDAEKQQYADLIAQQAAPYQQESENYQTAAKDLVERLGLLDKKLHNFGDGNSRVTAAIPVNSYNKGKAVSADTSITDEELYQLHQQLIANQSNETALLDLVHQYYLRGDLAQALLLATQYSQDASSGTQSRLMNIAGVVHFYQGNIEAAQAAFTQAIELTPSNLNAIANLASLYAEYDATTQAQQGFAKLPADWQVPLPKYACINLVAKHYNNFKQTTQSSEVAGL</sequence>
<dbReference type="OrthoDB" id="9806825at2"/>
<dbReference type="Pfam" id="PF13174">
    <property type="entry name" value="TPR_6"/>
    <property type="match status" value="1"/>
</dbReference>
<organism evidence="2 3">
    <name type="scientific">Reinekea marinisedimentorum</name>
    <dbReference type="NCBI Taxonomy" id="230495"/>
    <lineage>
        <taxon>Bacteria</taxon>
        <taxon>Pseudomonadati</taxon>
        <taxon>Pseudomonadota</taxon>
        <taxon>Gammaproteobacteria</taxon>
        <taxon>Oceanospirillales</taxon>
        <taxon>Saccharospirillaceae</taxon>
        <taxon>Reinekea</taxon>
    </lineage>
</organism>
<dbReference type="Gene3D" id="1.25.40.10">
    <property type="entry name" value="Tetratricopeptide repeat domain"/>
    <property type="match status" value="4"/>
</dbReference>
<dbReference type="RefSeq" id="WP_132702112.1">
    <property type="nucleotide sequence ID" value="NZ_SLZR01000010.1"/>
</dbReference>
<proteinExistence type="predicted"/>
<feature type="repeat" description="TPR" evidence="1">
    <location>
        <begin position="1054"/>
        <end position="1087"/>
    </location>
</feature>
<keyword evidence="1" id="KW-0802">TPR repeat</keyword>
<name>A0A4V2UJI5_9GAMM</name>
<dbReference type="EMBL" id="SLZR01000010">
    <property type="protein sequence ID" value="TCS40222.1"/>
    <property type="molecule type" value="Genomic_DNA"/>
</dbReference>
<evidence type="ECO:0000313" key="3">
    <source>
        <dbReference type="Proteomes" id="UP000295793"/>
    </source>
</evidence>
<evidence type="ECO:0000313" key="2">
    <source>
        <dbReference type="EMBL" id="TCS40222.1"/>
    </source>
</evidence>